<dbReference type="EMBL" id="JAGINW010000001">
    <property type="protein sequence ID" value="MBP2327343.1"/>
    <property type="molecule type" value="Genomic_DNA"/>
</dbReference>
<feature type="domain" description="Serine aminopeptidase S33" evidence="1">
    <location>
        <begin position="48"/>
        <end position="145"/>
    </location>
</feature>
<dbReference type="InterPro" id="IPR029058">
    <property type="entry name" value="AB_hydrolase_fold"/>
</dbReference>
<dbReference type="Proteomes" id="UP001519332">
    <property type="component" value="Unassembled WGS sequence"/>
</dbReference>
<sequence>MATLLTGERLLPAGTPPVKLVLAGSSLVPSADNGLVALLSTGVDPMDLRKDPGEMTRNTGYAEQIRNDPFTWQGGIRLETLQALGVAAGRVSTVLPSIDVPVLLVHGAKDDMAPVSGAEQAAKVLPDARTAIFADDLHNILNELDRDDVYRTIIEFIR</sequence>
<accession>A0ABS4TSH2</accession>
<name>A0ABS4TSH2_9PSEU</name>
<organism evidence="2 3">
    <name type="scientific">Kibdelosporangium banguiense</name>
    <dbReference type="NCBI Taxonomy" id="1365924"/>
    <lineage>
        <taxon>Bacteria</taxon>
        <taxon>Bacillati</taxon>
        <taxon>Actinomycetota</taxon>
        <taxon>Actinomycetes</taxon>
        <taxon>Pseudonocardiales</taxon>
        <taxon>Pseudonocardiaceae</taxon>
        <taxon>Kibdelosporangium</taxon>
    </lineage>
</organism>
<keyword evidence="2" id="KW-0378">Hydrolase</keyword>
<dbReference type="Gene3D" id="3.40.50.1820">
    <property type="entry name" value="alpha/beta hydrolase"/>
    <property type="match status" value="1"/>
</dbReference>
<protein>
    <submittedName>
        <fullName evidence="2">Alpha-beta hydrolase superfamily lysophospholipase</fullName>
    </submittedName>
</protein>
<keyword evidence="3" id="KW-1185">Reference proteome</keyword>
<evidence type="ECO:0000313" key="2">
    <source>
        <dbReference type="EMBL" id="MBP2327343.1"/>
    </source>
</evidence>
<dbReference type="InterPro" id="IPR022742">
    <property type="entry name" value="Hydrolase_4"/>
</dbReference>
<dbReference type="SUPFAM" id="SSF53474">
    <property type="entry name" value="alpha/beta-Hydrolases"/>
    <property type="match status" value="1"/>
</dbReference>
<gene>
    <name evidence="2" type="ORF">JOF56_007728</name>
</gene>
<dbReference type="RefSeq" id="WP_307855440.1">
    <property type="nucleotide sequence ID" value="NZ_JAGINW010000001.1"/>
</dbReference>
<evidence type="ECO:0000259" key="1">
    <source>
        <dbReference type="Pfam" id="PF12146"/>
    </source>
</evidence>
<proteinExistence type="predicted"/>
<comment type="caution">
    <text evidence="2">The sequence shown here is derived from an EMBL/GenBank/DDBJ whole genome shotgun (WGS) entry which is preliminary data.</text>
</comment>
<dbReference type="Pfam" id="PF12146">
    <property type="entry name" value="Hydrolase_4"/>
    <property type="match status" value="1"/>
</dbReference>
<dbReference type="GO" id="GO:0016787">
    <property type="term" value="F:hydrolase activity"/>
    <property type="evidence" value="ECO:0007669"/>
    <property type="project" value="UniProtKB-KW"/>
</dbReference>
<evidence type="ECO:0000313" key="3">
    <source>
        <dbReference type="Proteomes" id="UP001519332"/>
    </source>
</evidence>
<reference evidence="2 3" key="1">
    <citation type="submission" date="2021-03" db="EMBL/GenBank/DDBJ databases">
        <title>Sequencing the genomes of 1000 actinobacteria strains.</title>
        <authorList>
            <person name="Klenk H.-P."/>
        </authorList>
    </citation>
    <scope>NUCLEOTIDE SEQUENCE [LARGE SCALE GENOMIC DNA]</scope>
    <source>
        <strain evidence="2 3">DSM 46670</strain>
    </source>
</reference>